<name>A0A0F9PNS8_9ZZZZ</name>
<proteinExistence type="predicted"/>
<feature type="domain" description="Endonuclease/exonuclease/phosphatase" evidence="1">
    <location>
        <begin position="15"/>
        <end position="261"/>
    </location>
</feature>
<dbReference type="InterPro" id="IPR005135">
    <property type="entry name" value="Endo/exonuclease/phosphatase"/>
</dbReference>
<evidence type="ECO:0000259" key="1">
    <source>
        <dbReference type="Pfam" id="PF03372"/>
    </source>
</evidence>
<dbReference type="Pfam" id="PF03372">
    <property type="entry name" value="Exo_endo_phos"/>
    <property type="match status" value="1"/>
</dbReference>
<protein>
    <recommendedName>
        <fullName evidence="1">Endonuclease/exonuclease/phosphatase domain-containing protein</fullName>
    </recommendedName>
</protein>
<comment type="caution">
    <text evidence="2">The sequence shown here is derived from an EMBL/GenBank/DDBJ whole genome shotgun (WGS) entry which is preliminary data.</text>
</comment>
<dbReference type="InterPro" id="IPR036691">
    <property type="entry name" value="Endo/exonu/phosph_ase_sf"/>
</dbReference>
<organism evidence="2">
    <name type="scientific">marine sediment metagenome</name>
    <dbReference type="NCBI Taxonomy" id="412755"/>
    <lineage>
        <taxon>unclassified sequences</taxon>
        <taxon>metagenomes</taxon>
        <taxon>ecological metagenomes</taxon>
    </lineage>
</organism>
<dbReference type="EMBL" id="LAZR01002178">
    <property type="protein sequence ID" value="KKN33440.1"/>
    <property type="molecule type" value="Genomic_DNA"/>
</dbReference>
<dbReference type="SUPFAM" id="SSF56219">
    <property type="entry name" value="DNase I-like"/>
    <property type="match status" value="1"/>
</dbReference>
<dbReference type="Gene3D" id="3.60.10.10">
    <property type="entry name" value="Endonuclease/exonuclease/phosphatase"/>
    <property type="match status" value="1"/>
</dbReference>
<dbReference type="AlphaFoldDB" id="A0A0F9PNS8"/>
<gene>
    <name evidence="2" type="ORF">LCGC14_0803720</name>
</gene>
<accession>A0A0F9PNS8</accession>
<evidence type="ECO:0000313" key="2">
    <source>
        <dbReference type="EMBL" id="KKN33440.1"/>
    </source>
</evidence>
<reference evidence="2" key="1">
    <citation type="journal article" date="2015" name="Nature">
        <title>Complex archaea that bridge the gap between prokaryotes and eukaryotes.</title>
        <authorList>
            <person name="Spang A."/>
            <person name="Saw J.H."/>
            <person name="Jorgensen S.L."/>
            <person name="Zaremba-Niedzwiedzka K."/>
            <person name="Martijn J."/>
            <person name="Lind A.E."/>
            <person name="van Eijk R."/>
            <person name="Schleper C."/>
            <person name="Guy L."/>
            <person name="Ettema T.J."/>
        </authorList>
    </citation>
    <scope>NUCLEOTIDE SEQUENCE</scope>
</reference>
<dbReference type="GO" id="GO:0003824">
    <property type="term" value="F:catalytic activity"/>
    <property type="evidence" value="ECO:0007669"/>
    <property type="project" value="InterPro"/>
</dbReference>
<sequence length="271" mass="30624">MLTFFIYKNKIDWKAVVQEENADIIMFIETGYWDDNSNQKLNQYVNEFNTYFADEDPYIGYCTQGISLSTDGAAIMSRYPVLAYNQITHVPLGNTTSYDVTHDFYDVEVNVSGILIHIIGSHLKAMSGAINEQKREWEQEGIINYMDNLGNIPLVYLGDLNSFSPEDWGLNTLQRGLGYSPLSMMVSPYNNPATGGDYSAYSSAIHNWTDIYRTLNPTDWGITNPSWDSRIDFIYVNQFLSSNVINSTAGDTAHAMTGSDHFTVDVFINLN</sequence>